<dbReference type="Gene3D" id="3.90.25.10">
    <property type="entry name" value="UDP-galactose 4-epimerase, domain 1"/>
    <property type="match status" value="1"/>
</dbReference>
<dbReference type="InterPro" id="IPR001509">
    <property type="entry name" value="Epimerase_deHydtase"/>
</dbReference>
<proteinExistence type="predicted"/>
<dbReference type="EMBL" id="AOSK01000127">
    <property type="protein sequence ID" value="EYD73960.1"/>
    <property type="molecule type" value="Genomic_DNA"/>
</dbReference>
<dbReference type="RefSeq" id="WP_037278469.1">
    <property type="nucleotide sequence ID" value="NZ_KK088555.1"/>
</dbReference>
<reference evidence="4 5" key="1">
    <citation type="submission" date="2013-02" db="EMBL/GenBank/DDBJ databases">
        <authorList>
            <person name="Fiebig A."/>
            <person name="Goeker M."/>
            <person name="Klenk H.-P.P."/>
        </authorList>
    </citation>
    <scope>NUCLEOTIDE SEQUENCE [LARGE SCALE GENOMIC DNA]</scope>
    <source>
        <strain evidence="4 5">DSM 19309</strain>
    </source>
</reference>
<dbReference type="PANTHER" id="PTHR43103">
    <property type="entry name" value="NUCLEOSIDE-DIPHOSPHATE-SUGAR EPIMERASE"/>
    <property type="match status" value="1"/>
</dbReference>
<sequence length="322" mass="34171">MRILITGAAGMIGRKVAERLVRDGHLGGRRLEALVLHDVVRPGTEGPGVTALEGDLSAPGAVEALVAHRPDVIVHLAGVVSGEAEADFEKGYRVNLDGTRALLEAVRGAGLHPRFVFASTEAVFGAPFPDVIPDDLAPQPLTSYGTQKLISEALVNDWSRRGFLDGVSLRFPTICVRPGKPNRAASGFFSGIVREPLVGLPAVLPVPRDVVHTMASPRAAVGFVLHAATMDTGALGGRRAVIPPGVAVSVGEEIEALREVAGDKAVQLIEERPDPAVWAIVSTWAKAFEAKRGQELGFEAEGSFGEILRVHIEDELRRRVPG</sequence>
<dbReference type="PATRIC" id="fig|442562.3.peg.4487"/>
<dbReference type="Proteomes" id="UP000019666">
    <property type="component" value="Unassembled WGS sequence"/>
</dbReference>
<protein>
    <recommendedName>
        <fullName evidence="3">NAD-dependent epimerase/dehydratase domain-containing protein</fullName>
    </recommendedName>
</protein>
<comment type="caution">
    <text evidence="4">The sequence shown here is derived from an EMBL/GenBank/DDBJ whole genome shotgun (WGS) entry which is preliminary data.</text>
</comment>
<evidence type="ECO:0000259" key="3">
    <source>
        <dbReference type="Pfam" id="PF01370"/>
    </source>
</evidence>
<dbReference type="Gene3D" id="3.40.50.720">
    <property type="entry name" value="NAD(P)-binding Rossmann-like Domain"/>
    <property type="match status" value="1"/>
</dbReference>
<evidence type="ECO:0000256" key="1">
    <source>
        <dbReference type="ARBA" id="ARBA00022857"/>
    </source>
</evidence>
<dbReference type="InterPro" id="IPR050005">
    <property type="entry name" value="DenD"/>
</dbReference>
<organism evidence="4 5">
    <name type="scientific">Rubellimicrobium mesophilum DSM 19309</name>
    <dbReference type="NCBI Taxonomy" id="442562"/>
    <lineage>
        <taxon>Bacteria</taxon>
        <taxon>Pseudomonadati</taxon>
        <taxon>Pseudomonadota</taxon>
        <taxon>Alphaproteobacteria</taxon>
        <taxon>Rhodobacterales</taxon>
        <taxon>Roseobacteraceae</taxon>
        <taxon>Rubellimicrobium</taxon>
    </lineage>
</organism>
<evidence type="ECO:0000313" key="4">
    <source>
        <dbReference type="EMBL" id="EYD73960.1"/>
    </source>
</evidence>
<dbReference type="AlphaFoldDB" id="A0A017HI13"/>
<dbReference type="OrthoDB" id="9801056at2"/>
<dbReference type="HOGENOM" id="CLU_007383_19_0_5"/>
<dbReference type="CDD" id="cd05238">
    <property type="entry name" value="Gne_like_SDR_e"/>
    <property type="match status" value="1"/>
</dbReference>
<evidence type="ECO:0000313" key="5">
    <source>
        <dbReference type="Proteomes" id="UP000019666"/>
    </source>
</evidence>
<dbReference type="Pfam" id="PF01370">
    <property type="entry name" value="Epimerase"/>
    <property type="match status" value="1"/>
</dbReference>
<keyword evidence="5" id="KW-1185">Reference proteome</keyword>
<dbReference type="NCBIfam" id="NF043036">
    <property type="entry name" value="ErythonDh"/>
    <property type="match status" value="1"/>
</dbReference>
<dbReference type="PANTHER" id="PTHR43103:SF3">
    <property type="entry name" value="ADP-L-GLYCERO-D-MANNO-HEPTOSE-6-EPIMERASE"/>
    <property type="match status" value="1"/>
</dbReference>
<gene>
    <name evidence="4" type="ORF">Rumeso_04557</name>
</gene>
<dbReference type="InterPro" id="IPR036291">
    <property type="entry name" value="NAD(P)-bd_dom_sf"/>
</dbReference>
<dbReference type="SUPFAM" id="SSF51735">
    <property type="entry name" value="NAD(P)-binding Rossmann-fold domains"/>
    <property type="match status" value="1"/>
</dbReference>
<dbReference type="GO" id="GO:0016491">
    <property type="term" value="F:oxidoreductase activity"/>
    <property type="evidence" value="ECO:0007669"/>
    <property type="project" value="InterPro"/>
</dbReference>
<name>A0A017HI13_9RHOB</name>
<keyword evidence="1" id="KW-0521">NADP</keyword>
<keyword evidence="2" id="KW-0119">Carbohydrate metabolism</keyword>
<feature type="domain" description="NAD-dependent epimerase/dehydratase" evidence="3">
    <location>
        <begin position="3"/>
        <end position="195"/>
    </location>
</feature>
<dbReference type="STRING" id="442562.Rumeso_04557"/>
<accession>A0A017HI13</accession>
<evidence type="ECO:0000256" key="2">
    <source>
        <dbReference type="ARBA" id="ARBA00023277"/>
    </source>
</evidence>